<organism evidence="2 3">
    <name type="scientific">Mesorhabditis belari</name>
    <dbReference type="NCBI Taxonomy" id="2138241"/>
    <lineage>
        <taxon>Eukaryota</taxon>
        <taxon>Metazoa</taxon>
        <taxon>Ecdysozoa</taxon>
        <taxon>Nematoda</taxon>
        <taxon>Chromadorea</taxon>
        <taxon>Rhabditida</taxon>
        <taxon>Rhabditina</taxon>
        <taxon>Rhabditomorpha</taxon>
        <taxon>Rhabditoidea</taxon>
        <taxon>Rhabditidae</taxon>
        <taxon>Mesorhabditinae</taxon>
        <taxon>Mesorhabditis</taxon>
    </lineage>
</organism>
<protein>
    <submittedName>
        <fullName evidence="3">Uncharacterized protein</fullName>
    </submittedName>
</protein>
<dbReference type="AlphaFoldDB" id="A0AAF3J3T5"/>
<proteinExistence type="predicted"/>
<feature type="compositionally biased region" description="Basic and acidic residues" evidence="1">
    <location>
        <begin position="218"/>
        <end position="230"/>
    </location>
</feature>
<feature type="region of interest" description="Disordered" evidence="1">
    <location>
        <begin position="215"/>
        <end position="260"/>
    </location>
</feature>
<keyword evidence="2" id="KW-1185">Reference proteome</keyword>
<evidence type="ECO:0000313" key="3">
    <source>
        <dbReference type="WBParaSite" id="MBELARI_LOCUS14441.1"/>
    </source>
</evidence>
<sequence>MEDKHLLLGFDTTVLKRENFQVSLHGRRYVQFEEYLANGRGVCAREMGFRVSRKISKRFVCRRVTYWTSHDDYHLLRAVYQYGTRRNDVLRRFKTVTNNWTRAQHEQILIQFGKIPKDKLDIPKKMVESISQRFMQLAILEQIVLNSFRISACLQFSLLIGGITSSLSSASGPHSRFTVFLHHFGYRMCKSKKEPERCDANIRRELSKEYGYATIPEISKDASTPEKKADPQNTENEPNLENAMRGTKTAAEDEEAKNLKDKNREEMAALVAAGAALLVPVSKEHKEQPRGTEKTDATGKVKKYEGELEINPLQLTWEQKEMTQKLIVSNKAAAQIYMVKLKRSDNNIFKIRMYFRKKLVELREQ</sequence>
<dbReference type="Proteomes" id="UP000887575">
    <property type="component" value="Unassembled WGS sequence"/>
</dbReference>
<dbReference type="WBParaSite" id="MBELARI_LOCUS14441.1">
    <property type="protein sequence ID" value="MBELARI_LOCUS14441.1"/>
    <property type="gene ID" value="MBELARI_LOCUS14441"/>
</dbReference>
<reference evidence="3" key="1">
    <citation type="submission" date="2024-02" db="UniProtKB">
        <authorList>
            <consortium name="WormBaseParasite"/>
        </authorList>
    </citation>
    <scope>IDENTIFICATION</scope>
</reference>
<name>A0AAF3J3T5_9BILA</name>
<evidence type="ECO:0000313" key="2">
    <source>
        <dbReference type="Proteomes" id="UP000887575"/>
    </source>
</evidence>
<accession>A0AAF3J3T5</accession>
<evidence type="ECO:0000256" key="1">
    <source>
        <dbReference type="SAM" id="MobiDB-lite"/>
    </source>
</evidence>